<dbReference type="SUPFAM" id="SSF53448">
    <property type="entry name" value="Nucleotide-diphospho-sugar transferases"/>
    <property type="match status" value="1"/>
</dbReference>
<dbReference type="PANTHER" id="PTHR43685">
    <property type="entry name" value="GLYCOSYLTRANSFERASE"/>
    <property type="match status" value="1"/>
</dbReference>
<dbReference type="AlphaFoldDB" id="A0A9D1Z7A3"/>
<dbReference type="Proteomes" id="UP000824135">
    <property type="component" value="Unassembled WGS sequence"/>
</dbReference>
<dbReference type="Pfam" id="PF00535">
    <property type="entry name" value="Glycos_transf_2"/>
    <property type="match status" value="1"/>
</dbReference>
<dbReference type="Gene3D" id="3.90.550.10">
    <property type="entry name" value="Spore Coat Polysaccharide Biosynthesis Protein SpsA, Chain A"/>
    <property type="match status" value="1"/>
</dbReference>
<reference evidence="2" key="2">
    <citation type="submission" date="2021-04" db="EMBL/GenBank/DDBJ databases">
        <authorList>
            <person name="Gilroy R."/>
        </authorList>
    </citation>
    <scope>NUCLEOTIDE SEQUENCE</scope>
    <source>
        <strain evidence="2">CHK199-9574</strain>
    </source>
</reference>
<proteinExistence type="predicted"/>
<feature type="domain" description="Glycosyltransferase 2-like" evidence="1">
    <location>
        <begin position="6"/>
        <end position="115"/>
    </location>
</feature>
<evidence type="ECO:0000313" key="2">
    <source>
        <dbReference type="EMBL" id="HIY77529.1"/>
    </source>
</evidence>
<accession>A0A9D1Z7A3</accession>
<dbReference type="InterPro" id="IPR001173">
    <property type="entry name" value="Glyco_trans_2-like"/>
</dbReference>
<dbReference type="InterPro" id="IPR050834">
    <property type="entry name" value="Glycosyltransf_2"/>
</dbReference>
<evidence type="ECO:0000259" key="1">
    <source>
        <dbReference type="Pfam" id="PF00535"/>
    </source>
</evidence>
<dbReference type="CDD" id="cd00761">
    <property type="entry name" value="Glyco_tranf_GTA_type"/>
    <property type="match status" value="1"/>
</dbReference>
<dbReference type="InterPro" id="IPR029044">
    <property type="entry name" value="Nucleotide-diphossugar_trans"/>
</dbReference>
<dbReference type="PANTHER" id="PTHR43685:SF2">
    <property type="entry name" value="GLYCOSYLTRANSFERASE 2-LIKE DOMAIN-CONTAINING PROTEIN"/>
    <property type="match status" value="1"/>
</dbReference>
<evidence type="ECO:0000313" key="3">
    <source>
        <dbReference type="Proteomes" id="UP000824135"/>
    </source>
</evidence>
<organism evidence="2 3">
    <name type="scientific">Candidatus Borkfalkia excrementavium</name>
    <dbReference type="NCBI Taxonomy" id="2838505"/>
    <lineage>
        <taxon>Bacteria</taxon>
        <taxon>Bacillati</taxon>
        <taxon>Bacillota</taxon>
        <taxon>Clostridia</taxon>
        <taxon>Christensenellales</taxon>
        <taxon>Christensenellaceae</taxon>
        <taxon>Candidatus Borkfalkia</taxon>
    </lineage>
</organism>
<comment type="caution">
    <text evidence="2">The sequence shown here is derived from an EMBL/GenBank/DDBJ whole genome shotgun (WGS) entry which is preliminary data.</text>
</comment>
<gene>
    <name evidence="2" type="ORF">H9728_00640</name>
</gene>
<protein>
    <submittedName>
        <fullName evidence="2">Glycosyltransferase</fullName>
    </submittedName>
</protein>
<dbReference type="EMBL" id="DXCO01000005">
    <property type="protein sequence ID" value="HIY77529.1"/>
    <property type="molecule type" value="Genomic_DNA"/>
</dbReference>
<reference evidence="2" key="1">
    <citation type="journal article" date="2021" name="PeerJ">
        <title>Extensive microbial diversity within the chicken gut microbiome revealed by metagenomics and culture.</title>
        <authorList>
            <person name="Gilroy R."/>
            <person name="Ravi A."/>
            <person name="Getino M."/>
            <person name="Pursley I."/>
            <person name="Horton D.L."/>
            <person name="Alikhan N.F."/>
            <person name="Baker D."/>
            <person name="Gharbi K."/>
            <person name="Hall N."/>
            <person name="Watson M."/>
            <person name="Adriaenssens E.M."/>
            <person name="Foster-Nyarko E."/>
            <person name="Jarju S."/>
            <person name="Secka A."/>
            <person name="Antonio M."/>
            <person name="Oren A."/>
            <person name="Chaudhuri R.R."/>
            <person name="La Ragione R."/>
            <person name="Hildebrand F."/>
            <person name="Pallen M.J."/>
        </authorList>
    </citation>
    <scope>NUCLEOTIDE SEQUENCE</scope>
    <source>
        <strain evidence="2">CHK199-9574</strain>
    </source>
</reference>
<name>A0A9D1Z7A3_9FIRM</name>
<sequence>MRPELSIVVCVYDTEESYLKECLGSIVRSDLSDYEIVIADDGSHKDYSALLAAFPAVRYLKLEHRGLSAARVAGAQSAEGKYIAFADSDDKVSFSYYSRLLEAMRRGRDVAVGGWACLTENSIYRFSLDGTMRKPRVLTENVYDFFFERAGREHSRYVAWNKMFAADLLKGAVGEMKACLPDFPLGYAEDVLLSHFALRRANSLEVVQGGWYFYRLHGGQMVRADTAEKLADNLRCACFVFDEIEKSPLGERRAKALRAWRALLAKDFCARAEKVSPELLREAEAFGHGRAARRGFVSTVHALFPDNLFEYDELLHEIAVQGGGTLSGGGCAYFEQELARLQKERGITAERVKRDGVFSVPAPKISLKNRLRHNKALCVAADVLFPPGGRARERLKLLW</sequence>